<reference evidence="1 2" key="1">
    <citation type="submission" date="2016-11" db="EMBL/GenBank/DDBJ databases">
        <authorList>
            <person name="Jaros S."/>
            <person name="Januszkiewicz K."/>
            <person name="Wedrychowicz H."/>
        </authorList>
    </citation>
    <scope>NUCLEOTIDE SEQUENCE [LARGE SCALE GENOMIC DNA]</scope>
    <source>
        <strain evidence="1 2">DSM 43832</strain>
    </source>
</reference>
<dbReference type="InterPro" id="IPR036390">
    <property type="entry name" value="WH_DNA-bd_sf"/>
</dbReference>
<dbReference type="SUPFAM" id="SSF46785">
    <property type="entry name" value="Winged helix' DNA-binding domain"/>
    <property type="match status" value="1"/>
</dbReference>
<dbReference type="Pfam" id="PF02082">
    <property type="entry name" value="Rrf2"/>
    <property type="match status" value="1"/>
</dbReference>
<dbReference type="GO" id="GO:0003700">
    <property type="term" value="F:DNA-binding transcription factor activity"/>
    <property type="evidence" value="ECO:0007669"/>
    <property type="project" value="TreeGrafter"/>
</dbReference>
<dbReference type="Proteomes" id="UP000184363">
    <property type="component" value="Unassembled WGS sequence"/>
</dbReference>
<dbReference type="EMBL" id="FRAP01000010">
    <property type="protein sequence ID" value="SHK69071.1"/>
    <property type="molecule type" value="Genomic_DNA"/>
</dbReference>
<dbReference type="AlphaFoldDB" id="A0A1M6UIS0"/>
<evidence type="ECO:0000313" key="1">
    <source>
        <dbReference type="EMBL" id="SHK69071.1"/>
    </source>
</evidence>
<keyword evidence="2" id="KW-1185">Reference proteome</keyword>
<dbReference type="FunFam" id="1.10.10.10:FF:000138">
    <property type="entry name" value="Rrf2 family transcriptional regulator"/>
    <property type="match status" value="1"/>
</dbReference>
<proteinExistence type="predicted"/>
<dbReference type="PANTHER" id="PTHR33221:SF15">
    <property type="entry name" value="HTH-TYPE TRANSCRIPTIONAL REGULATOR YWGB-RELATED"/>
    <property type="match status" value="1"/>
</dbReference>
<protein>
    <submittedName>
        <fullName evidence="1">Transcriptional regulator, BadM/Rrf2 family</fullName>
    </submittedName>
</protein>
<dbReference type="Gene3D" id="1.10.10.10">
    <property type="entry name" value="Winged helix-like DNA-binding domain superfamily/Winged helix DNA-binding domain"/>
    <property type="match status" value="1"/>
</dbReference>
<dbReference type="InterPro" id="IPR000944">
    <property type="entry name" value="Tscrpt_reg_Rrf2"/>
</dbReference>
<dbReference type="GO" id="GO:0005829">
    <property type="term" value="C:cytosol"/>
    <property type="evidence" value="ECO:0007669"/>
    <property type="project" value="TreeGrafter"/>
</dbReference>
<dbReference type="PROSITE" id="PS51197">
    <property type="entry name" value="HTH_RRF2_2"/>
    <property type="match status" value="1"/>
</dbReference>
<gene>
    <name evidence="1" type="ORF">SAMN05443637_11099</name>
</gene>
<dbReference type="OrthoDB" id="9800506at2"/>
<dbReference type="RefSeq" id="WP_073457600.1">
    <property type="nucleotide sequence ID" value="NZ_CALGVN010000001.1"/>
</dbReference>
<name>A0A1M6UIS0_PSETH</name>
<organism evidence="1 2">
    <name type="scientific">Pseudonocardia thermophila</name>
    <dbReference type="NCBI Taxonomy" id="1848"/>
    <lineage>
        <taxon>Bacteria</taxon>
        <taxon>Bacillati</taxon>
        <taxon>Actinomycetota</taxon>
        <taxon>Actinomycetes</taxon>
        <taxon>Pseudonocardiales</taxon>
        <taxon>Pseudonocardiaceae</taxon>
        <taxon>Pseudonocardia</taxon>
    </lineage>
</organism>
<dbReference type="STRING" id="1848.SAMN05443637_11099"/>
<evidence type="ECO:0000313" key="2">
    <source>
        <dbReference type="Proteomes" id="UP000184363"/>
    </source>
</evidence>
<accession>A0A1M6UIS0</accession>
<sequence length="156" mass="16640">MAANSRLTVAAHALAWMALVRRNSDEYVTSERIAASVNTNPVVIRRAIGRLRDAGIVEVQRGAGAGCRLARPPESITLREVYDAVADEPLFGFHARRPNQGCPVGRGIQPALAKVYDGVDAAVRAELARTTIADLLIDVLASAWRSTVAEPASDPA</sequence>
<dbReference type="InterPro" id="IPR036388">
    <property type="entry name" value="WH-like_DNA-bd_sf"/>
</dbReference>
<dbReference type="PANTHER" id="PTHR33221">
    <property type="entry name" value="WINGED HELIX-TURN-HELIX TRANSCRIPTIONAL REGULATOR, RRF2 FAMILY"/>
    <property type="match status" value="1"/>
</dbReference>